<dbReference type="VEuPathDB" id="FungiDB:RhiirFUN_022330"/>
<gene>
    <name evidence="1" type="ORF">GLOINDRAFT_88047</name>
</gene>
<evidence type="ECO:0000313" key="1">
    <source>
        <dbReference type="EMBL" id="ERZ99310.1"/>
    </source>
</evidence>
<dbReference type="EMBL" id="KI298054">
    <property type="protein sequence ID" value="ERZ99310.1"/>
    <property type="molecule type" value="Genomic_DNA"/>
</dbReference>
<protein>
    <submittedName>
        <fullName evidence="1">Uncharacterized protein</fullName>
    </submittedName>
</protein>
<name>U9T7I3_RHIID</name>
<dbReference type="AlphaFoldDB" id="U9T7I3"/>
<sequence length="157" mass="18232">MEITEFFIAARNWCLVIVGEWYYLGCARPVFDMQLENKVVTSGPSPQEFTIKIKSWAHKTRNSALGVFWLFLRPDVLSGHVVSSFVRELATRVSRYREEIYPDHLTDKNIRIFVLNFLILRTRATEYKQQNIKNSKGPRWEVVNEGEGSFGSSVDQL</sequence>
<organism evidence="1">
    <name type="scientific">Rhizophagus irregularis (strain DAOM 181602 / DAOM 197198 / MUCL 43194)</name>
    <name type="common">Arbuscular mycorrhizal fungus</name>
    <name type="synonym">Glomus intraradices</name>
    <dbReference type="NCBI Taxonomy" id="747089"/>
    <lineage>
        <taxon>Eukaryota</taxon>
        <taxon>Fungi</taxon>
        <taxon>Fungi incertae sedis</taxon>
        <taxon>Mucoromycota</taxon>
        <taxon>Glomeromycotina</taxon>
        <taxon>Glomeromycetes</taxon>
        <taxon>Glomerales</taxon>
        <taxon>Glomeraceae</taxon>
        <taxon>Rhizophagus</taxon>
    </lineage>
</organism>
<proteinExistence type="predicted"/>
<accession>U9T7I3</accession>
<dbReference type="HOGENOM" id="CLU_1678857_0_0_1"/>
<reference evidence="1" key="1">
    <citation type="submission" date="2013-07" db="EMBL/GenBank/DDBJ databases">
        <title>The genome of an arbuscular mycorrhizal fungus provides insights into the evolution of the oldest plant symbiosis.</title>
        <authorList>
            <consortium name="DOE Joint Genome Institute"/>
            <person name="Tisserant E."/>
            <person name="Malbreil M."/>
            <person name="Kuo A."/>
            <person name="Kohler A."/>
            <person name="Symeonidi A."/>
            <person name="Balestrini R."/>
            <person name="Charron P."/>
            <person name="Duensing N."/>
            <person name="Frei-dit-Frey N."/>
            <person name="Gianinazzi-Pearson V."/>
            <person name="Gilbert B."/>
            <person name="Handa Y."/>
            <person name="Hijri M."/>
            <person name="Kaul R."/>
            <person name="Kawaguchi M."/>
            <person name="Krajinski F."/>
            <person name="Lammers P."/>
            <person name="Lapierre D."/>
            <person name="Masclaux F.G."/>
            <person name="Murat C."/>
            <person name="Morin E."/>
            <person name="Ndikumana S."/>
            <person name="Pagni M."/>
            <person name="Petitpierre D."/>
            <person name="Requena N."/>
            <person name="Rosikiewicz P."/>
            <person name="Riley R."/>
            <person name="Saito K."/>
            <person name="San Clemente H."/>
            <person name="Shapiro H."/>
            <person name="van Tuinen D."/>
            <person name="Becard G."/>
            <person name="Bonfante P."/>
            <person name="Paszkowski U."/>
            <person name="Shachar-Hill Y."/>
            <person name="Young J.P."/>
            <person name="Sanders I.R."/>
            <person name="Henrissat B."/>
            <person name="Rensing S.A."/>
            <person name="Grigoriev I.V."/>
            <person name="Corradi N."/>
            <person name="Roux C."/>
            <person name="Martin F."/>
        </authorList>
    </citation>
    <scope>NUCLEOTIDE SEQUENCE</scope>
    <source>
        <strain evidence="1">DAOM 197198</strain>
    </source>
</reference>